<keyword evidence="3" id="KW-1185">Reference proteome</keyword>
<keyword evidence="1" id="KW-0732">Signal</keyword>
<feature type="signal peptide" evidence="1">
    <location>
        <begin position="1"/>
        <end position="24"/>
    </location>
</feature>
<reference evidence="3" key="1">
    <citation type="journal article" date="2019" name="Int. J. Syst. Evol. Microbiol.">
        <title>The Global Catalogue of Microorganisms (GCM) 10K type strain sequencing project: providing services to taxonomists for standard genome sequencing and annotation.</title>
        <authorList>
            <consortium name="The Broad Institute Genomics Platform"/>
            <consortium name="The Broad Institute Genome Sequencing Center for Infectious Disease"/>
            <person name="Wu L."/>
            <person name="Ma J."/>
        </authorList>
    </citation>
    <scope>NUCLEOTIDE SEQUENCE [LARGE SCALE GENOMIC DNA]</scope>
    <source>
        <strain evidence="3">CECT 7297</strain>
    </source>
</reference>
<organism evidence="2 3">
    <name type="scientific">Marinobacter lacisalsi</name>
    <dbReference type="NCBI Taxonomy" id="475979"/>
    <lineage>
        <taxon>Bacteria</taxon>
        <taxon>Pseudomonadati</taxon>
        <taxon>Pseudomonadota</taxon>
        <taxon>Gammaproteobacteria</taxon>
        <taxon>Pseudomonadales</taxon>
        <taxon>Marinobacteraceae</taxon>
        <taxon>Marinobacter</taxon>
    </lineage>
</organism>
<protein>
    <submittedName>
        <fullName evidence="2">Uncharacterized protein</fullName>
    </submittedName>
</protein>
<comment type="caution">
    <text evidence="2">The sequence shown here is derived from an EMBL/GenBank/DDBJ whole genome shotgun (WGS) entry which is preliminary data.</text>
</comment>
<sequence length="153" mass="16271">MSTRKSGRIWRPALLLLTLPPGWALGDQSVDDSFSLVLEVRYCECAVINPDGPQGALPKGFLEDSNLLRADVADDGSGSVSSDDVSLTFKVQDVEDSPGTYRFNYSGSYTSGTGDSSSQADLILTEGQWVPLAQTGHDDEALFGVAARLVDPG</sequence>
<evidence type="ECO:0000313" key="2">
    <source>
        <dbReference type="EMBL" id="MFC4257545.1"/>
    </source>
</evidence>
<dbReference type="EMBL" id="JBHSDI010000001">
    <property type="protein sequence ID" value="MFC4257545.1"/>
    <property type="molecule type" value="Genomic_DNA"/>
</dbReference>
<dbReference type="Proteomes" id="UP001595798">
    <property type="component" value="Unassembled WGS sequence"/>
</dbReference>
<proteinExistence type="predicted"/>
<evidence type="ECO:0000313" key="3">
    <source>
        <dbReference type="Proteomes" id="UP001595798"/>
    </source>
</evidence>
<name>A0ABV8QDG1_9GAMM</name>
<feature type="chain" id="PRO_5047067456" evidence="1">
    <location>
        <begin position="25"/>
        <end position="153"/>
    </location>
</feature>
<gene>
    <name evidence="2" type="ORF">ACFOZ5_00715</name>
</gene>
<dbReference type="RefSeq" id="WP_379884761.1">
    <property type="nucleotide sequence ID" value="NZ_JBHSDI010000001.1"/>
</dbReference>
<accession>A0ABV8QDG1</accession>
<evidence type="ECO:0000256" key="1">
    <source>
        <dbReference type="SAM" id="SignalP"/>
    </source>
</evidence>